<dbReference type="EMBL" id="QNRX01000001">
    <property type="protein sequence ID" value="RBP69964.1"/>
    <property type="molecule type" value="Genomic_DNA"/>
</dbReference>
<dbReference type="OrthoDB" id="384237at2"/>
<dbReference type="PROSITE" id="PS51257">
    <property type="entry name" value="PROKAR_LIPOPROTEIN"/>
    <property type="match status" value="1"/>
</dbReference>
<dbReference type="RefSeq" id="WP_113919178.1">
    <property type="nucleotide sequence ID" value="NZ_QNRX01000001.1"/>
</dbReference>
<evidence type="ECO:0008006" key="4">
    <source>
        <dbReference type="Google" id="ProtNLM"/>
    </source>
</evidence>
<dbReference type="Gene3D" id="3.90.1010.20">
    <property type="match status" value="2"/>
</dbReference>
<evidence type="ECO:0000256" key="1">
    <source>
        <dbReference type="SAM" id="SignalP"/>
    </source>
</evidence>
<feature type="chain" id="PRO_5038420622" description="Major membrane immunogen (Membrane-anchored lipoprotein)" evidence="1">
    <location>
        <begin position="21"/>
        <end position="316"/>
    </location>
</feature>
<evidence type="ECO:0000313" key="3">
    <source>
        <dbReference type="Proteomes" id="UP000253490"/>
    </source>
</evidence>
<evidence type="ECO:0000313" key="2">
    <source>
        <dbReference type="EMBL" id="RBP69964.1"/>
    </source>
</evidence>
<keyword evidence="1" id="KW-0732">Signal</keyword>
<dbReference type="Proteomes" id="UP000253490">
    <property type="component" value="Unassembled WGS sequence"/>
</dbReference>
<protein>
    <recommendedName>
        <fullName evidence="4">Major membrane immunogen (Membrane-anchored lipoprotein)</fullName>
    </recommendedName>
</protein>
<name>A0A366IHH8_9FIRM</name>
<keyword evidence="3" id="KW-1185">Reference proteome</keyword>
<sequence length="316" mass="34279">MKKLLVLLLSVFLVGSFVVGCTTEEKASQAPTAPEEKGSEADATLQDGVYFAEEDSFAEGSGYKYFVVLKVEGGKITDADWGGTNVQPVGNKRTLSEKGEYGMEAVAKAGAWHDQAAAAEKWLIENQDPSKITYTDDEGHTDALKTDAGSTVSIHVVEFFDLAKKALEAGPVAEGTYTTPEDYVATATIPVDKADPEFDPTNAWEYRLDLIIVNGTIMDSNLNAIFAGEFSDDTAKFYKADKDGNPDETAPLGKVELGMDYGMDWKGNAEKVDAFVIENQGFEVNYTDDKGHTDAITGVSIHVNEYEELFKSATNK</sequence>
<proteinExistence type="predicted"/>
<feature type="signal peptide" evidence="1">
    <location>
        <begin position="1"/>
        <end position="20"/>
    </location>
</feature>
<organism evidence="2 3">
    <name type="scientific">Alkalibaculum bacchi</name>
    <dbReference type="NCBI Taxonomy" id="645887"/>
    <lineage>
        <taxon>Bacteria</taxon>
        <taxon>Bacillati</taxon>
        <taxon>Bacillota</taxon>
        <taxon>Clostridia</taxon>
        <taxon>Eubacteriales</taxon>
        <taxon>Eubacteriaceae</taxon>
        <taxon>Alkalibaculum</taxon>
    </lineage>
</organism>
<dbReference type="AlphaFoldDB" id="A0A366IHH8"/>
<accession>A0A366IHH8</accession>
<reference evidence="2 3" key="1">
    <citation type="submission" date="2018-06" db="EMBL/GenBank/DDBJ databases">
        <title>Genomic Encyclopedia of Type Strains, Phase IV (KMG-IV): sequencing the most valuable type-strain genomes for metagenomic binning, comparative biology and taxonomic classification.</title>
        <authorList>
            <person name="Goeker M."/>
        </authorList>
    </citation>
    <scope>NUCLEOTIDE SEQUENCE [LARGE SCALE GENOMIC DNA]</scope>
    <source>
        <strain evidence="2 3">DSM 22112</strain>
    </source>
</reference>
<comment type="caution">
    <text evidence="2">The sequence shown here is derived from an EMBL/GenBank/DDBJ whole genome shotgun (WGS) entry which is preliminary data.</text>
</comment>
<gene>
    <name evidence="2" type="ORF">DES36_1016</name>
</gene>